<name>A0AB36R2A8_9HYPH</name>
<reference evidence="4" key="1">
    <citation type="submission" date="2017-08" db="EMBL/GenBank/DDBJ databases">
        <title>Mesorhizobium wenxinae sp. nov., a novel rhizobial species isolated from root nodules of chickpea (Cicer arietinum L.).</title>
        <authorList>
            <person name="Zhang J."/>
        </authorList>
    </citation>
    <scope>NUCLEOTIDE SEQUENCE [LARGE SCALE GENOMIC DNA]</scope>
    <source>
        <strain evidence="4">USDA 3392</strain>
    </source>
</reference>
<comment type="caution">
    <text evidence="3">The sequence shown here is derived from an EMBL/GenBank/DDBJ whole genome shotgun (WGS) entry which is preliminary data.</text>
</comment>
<feature type="domain" description="Helicase ATP-binding" evidence="2">
    <location>
        <begin position="129"/>
        <end position="291"/>
    </location>
</feature>
<dbReference type="InterPro" id="IPR049730">
    <property type="entry name" value="SNF2/RAD54-like_C"/>
</dbReference>
<proteinExistence type="predicted"/>
<dbReference type="Gene3D" id="3.40.50.300">
    <property type="entry name" value="P-loop containing nucleotide triphosphate hydrolases"/>
    <property type="match status" value="1"/>
</dbReference>
<gene>
    <name evidence="3" type="ORF">CIT25_30240</name>
</gene>
<dbReference type="Proteomes" id="UP000216215">
    <property type="component" value="Unassembled WGS sequence"/>
</dbReference>
<dbReference type="AlphaFoldDB" id="A0AB36R2A8"/>
<dbReference type="GO" id="GO:0016787">
    <property type="term" value="F:hydrolase activity"/>
    <property type="evidence" value="ECO:0007669"/>
    <property type="project" value="UniProtKB-KW"/>
</dbReference>
<dbReference type="SUPFAM" id="SSF52540">
    <property type="entry name" value="P-loop containing nucleoside triphosphate hydrolases"/>
    <property type="match status" value="2"/>
</dbReference>
<keyword evidence="4" id="KW-1185">Reference proteome</keyword>
<dbReference type="Pfam" id="PF00176">
    <property type="entry name" value="SNF2-rel_dom"/>
    <property type="match status" value="1"/>
</dbReference>
<dbReference type="InterPro" id="IPR038718">
    <property type="entry name" value="SNF2-like_sf"/>
</dbReference>
<dbReference type="RefSeq" id="WP_095488815.1">
    <property type="nucleotide sequence ID" value="NZ_CP088153.1"/>
</dbReference>
<dbReference type="GO" id="GO:0004386">
    <property type="term" value="F:helicase activity"/>
    <property type="evidence" value="ECO:0007669"/>
    <property type="project" value="UniProtKB-KW"/>
</dbReference>
<evidence type="ECO:0000256" key="1">
    <source>
        <dbReference type="ARBA" id="ARBA00022801"/>
    </source>
</evidence>
<dbReference type="CDD" id="cd18793">
    <property type="entry name" value="SF2_C_SNF"/>
    <property type="match status" value="1"/>
</dbReference>
<dbReference type="InterPro" id="IPR027417">
    <property type="entry name" value="P-loop_NTPase"/>
</dbReference>
<evidence type="ECO:0000259" key="2">
    <source>
        <dbReference type="PROSITE" id="PS51192"/>
    </source>
</evidence>
<organism evidence="3 4">
    <name type="scientific">Mesorhizobium mediterraneum</name>
    <dbReference type="NCBI Taxonomy" id="43617"/>
    <lineage>
        <taxon>Bacteria</taxon>
        <taxon>Pseudomonadati</taxon>
        <taxon>Pseudomonadota</taxon>
        <taxon>Alphaproteobacteria</taxon>
        <taxon>Hyphomicrobiales</taxon>
        <taxon>Phyllobacteriaceae</taxon>
        <taxon>Mesorhizobium</taxon>
    </lineage>
</organism>
<dbReference type="Pfam" id="PF00271">
    <property type="entry name" value="Helicase_C"/>
    <property type="match status" value="1"/>
</dbReference>
<sequence length="630" mass="69375">MIRAELYRQDRPTVVVDRLDDTNPGAWARLQEAFARGILTGSARQSVVHPDVFMAELDVLRDIRAVFAERVELGPTLTSQLRLMADDRRARSVAIEAGEASETELEALAAELEAAGFKRNLKPFQLRNLARLMRLPHAADFSVPGAGKTTVALAAFALGRARGSIDRLMVVAPIAAFGAWDEDAVACFKKPPRVVIFGGPETIIPQDTEILLSNYNRVASDYDIIRAFVANGAAKVVLDEAHRVKRGASGVHGRAVLDLAYAAHRRDVLTGTPAPQGAHDLVALVKFLYPGQDRQILPRSAYIERLGRDPNVLGETHAAITRYFVRTPKSELELPPTTFEVIRRQMGPIQNAIYDALVGRYRATFSLPDRGRHEMQRLGRIVMYLLEAATNPMLLTAGSDESDDPGFLHPPLELSSSEPLVNLLQSYKNFETPWKYQQVLSIVAAAAERGEKVLIWSNFVRNLKVLARMLAQYQPAIVHGGVPSDDGAPPGDLTRENEFRRFRHDAHCVALLANPAACGEGISLHHWCHNAVFLDRTFNAGHFLQSQDRIHRLGLSADVKTRFTLLISSNTIDNTVDGRLHDKVRALSRLMDDPGLVQISLPSPDEGEGGAPAFEDDWQAVAAHVGTIDV</sequence>
<dbReference type="PROSITE" id="PS51192">
    <property type="entry name" value="HELICASE_ATP_BIND_1"/>
    <property type="match status" value="1"/>
</dbReference>
<accession>A0AB36R2A8</accession>
<dbReference type="Gene3D" id="3.40.50.10810">
    <property type="entry name" value="Tandem AAA-ATPase domain"/>
    <property type="match status" value="1"/>
</dbReference>
<dbReference type="EMBL" id="NPKI01000044">
    <property type="protein sequence ID" value="PAP98594.1"/>
    <property type="molecule type" value="Genomic_DNA"/>
</dbReference>
<dbReference type="InterPro" id="IPR014001">
    <property type="entry name" value="Helicase_ATP-bd"/>
</dbReference>
<dbReference type="InterPro" id="IPR000330">
    <property type="entry name" value="SNF2_N"/>
</dbReference>
<protein>
    <recommendedName>
        <fullName evidence="2">Helicase ATP-binding domain-containing protein</fullName>
    </recommendedName>
</protein>
<dbReference type="PANTHER" id="PTHR10799">
    <property type="entry name" value="SNF2/RAD54 HELICASE FAMILY"/>
    <property type="match status" value="1"/>
</dbReference>
<evidence type="ECO:0000313" key="3">
    <source>
        <dbReference type="EMBL" id="PAP98594.1"/>
    </source>
</evidence>
<keyword evidence="1" id="KW-0378">Hydrolase</keyword>
<dbReference type="GO" id="GO:0005524">
    <property type="term" value="F:ATP binding"/>
    <property type="evidence" value="ECO:0007669"/>
    <property type="project" value="InterPro"/>
</dbReference>
<evidence type="ECO:0000313" key="4">
    <source>
        <dbReference type="Proteomes" id="UP000216215"/>
    </source>
</evidence>
<dbReference type="InterPro" id="IPR001650">
    <property type="entry name" value="Helicase_C-like"/>
</dbReference>